<dbReference type="Proteomes" id="UP001596406">
    <property type="component" value="Unassembled WGS sequence"/>
</dbReference>
<comment type="caution">
    <text evidence="1">The sequence shown here is derived from an EMBL/GenBank/DDBJ whole genome shotgun (WGS) entry which is preliminary data.</text>
</comment>
<dbReference type="RefSeq" id="WP_304446649.1">
    <property type="nucleotide sequence ID" value="NZ_JARRAH010000001.1"/>
</dbReference>
<sequence>MTTLEDAFAPDTDILAPEFVKEGTSVGGGVDTLHGCPACGAGTVSRRPVVEHPVCGYLALEESPAEPDCPKCGERPAAASGSPLVTVGVVFRCDVCDATYDVDPKRTAPSSRCR</sequence>
<dbReference type="AlphaFoldDB" id="A0ABD5U3N3"/>
<reference evidence="1 2" key="1">
    <citation type="journal article" date="2019" name="Int. J. Syst. Evol. Microbiol.">
        <title>The Global Catalogue of Microorganisms (GCM) 10K type strain sequencing project: providing services to taxonomists for standard genome sequencing and annotation.</title>
        <authorList>
            <consortium name="The Broad Institute Genomics Platform"/>
            <consortium name="The Broad Institute Genome Sequencing Center for Infectious Disease"/>
            <person name="Wu L."/>
            <person name="Ma J."/>
        </authorList>
    </citation>
    <scope>NUCLEOTIDE SEQUENCE [LARGE SCALE GENOMIC DNA]</scope>
    <source>
        <strain evidence="1 2">PSRA2</strain>
    </source>
</reference>
<name>A0ABD5U3N3_9EURY</name>
<evidence type="ECO:0008006" key="3">
    <source>
        <dbReference type="Google" id="ProtNLM"/>
    </source>
</evidence>
<accession>A0ABD5U3N3</accession>
<organism evidence="1 2">
    <name type="scientific">Halomarina ordinaria</name>
    <dbReference type="NCBI Taxonomy" id="3033939"/>
    <lineage>
        <taxon>Archaea</taxon>
        <taxon>Methanobacteriati</taxon>
        <taxon>Methanobacteriota</taxon>
        <taxon>Stenosarchaea group</taxon>
        <taxon>Halobacteria</taxon>
        <taxon>Halobacteriales</taxon>
        <taxon>Natronomonadaceae</taxon>
        <taxon>Halomarina</taxon>
    </lineage>
</organism>
<evidence type="ECO:0000313" key="2">
    <source>
        <dbReference type="Proteomes" id="UP001596406"/>
    </source>
</evidence>
<proteinExistence type="predicted"/>
<evidence type="ECO:0000313" key="1">
    <source>
        <dbReference type="EMBL" id="MFC6834938.1"/>
    </source>
</evidence>
<keyword evidence="2" id="KW-1185">Reference proteome</keyword>
<dbReference type="EMBL" id="JBHSXM010000001">
    <property type="protein sequence ID" value="MFC6834938.1"/>
    <property type="molecule type" value="Genomic_DNA"/>
</dbReference>
<protein>
    <recommendedName>
        <fullName evidence="3">Thaumarchaeal output domain-containing protein</fullName>
    </recommendedName>
</protein>
<gene>
    <name evidence="1" type="ORF">ACFQHK_00280</name>
</gene>